<dbReference type="InParanoid" id="A7SLG8"/>
<dbReference type="InterPro" id="IPR006816">
    <property type="entry name" value="ELMO_dom"/>
</dbReference>
<accession>A7SLG8</accession>
<dbReference type="EMBL" id="DS469698">
    <property type="protein sequence ID" value="EDO35451.1"/>
    <property type="molecule type" value="Genomic_DNA"/>
</dbReference>
<dbReference type="Gene3D" id="2.30.29.30">
    <property type="entry name" value="Pleckstrin-homology domain (PH domain)/Phosphotyrosine-binding domain (PTB)"/>
    <property type="match status" value="1"/>
</dbReference>
<dbReference type="Gene3D" id="1.25.10.10">
    <property type="entry name" value="Leucine-rich Repeat Variant"/>
    <property type="match status" value="1"/>
</dbReference>
<dbReference type="InterPro" id="IPR050868">
    <property type="entry name" value="ELMO_domain-containing"/>
</dbReference>
<dbReference type="PROSITE" id="PS51335">
    <property type="entry name" value="ELMO"/>
    <property type="match status" value="1"/>
</dbReference>
<dbReference type="GO" id="GO:0017124">
    <property type="term" value="F:SH3 domain binding"/>
    <property type="evidence" value="ECO:0007669"/>
    <property type="project" value="UniProtKB-KW"/>
</dbReference>
<dbReference type="GO" id="GO:0006915">
    <property type="term" value="P:apoptotic process"/>
    <property type="evidence" value="ECO:0007669"/>
    <property type="project" value="UniProtKB-KW"/>
</dbReference>
<evidence type="ECO:0000259" key="5">
    <source>
        <dbReference type="PROSITE" id="PS51335"/>
    </source>
</evidence>
<dbReference type="GO" id="GO:0007015">
    <property type="term" value="P:actin filament organization"/>
    <property type="evidence" value="ECO:0000318"/>
    <property type="project" value="GO_Central"/>
</dbReference>
<dbReference type="InterPro" id="IPR011989">
    <property type="entry name" value="ARM-like"/>
</dbReference>
<dbReference type="InterPro" id="IPR024574">
    <property type="entry name" value="ELMO_ARM"/>
</dbReference>
<reference evidence="6 7" key="1">
    <citation type="journal article" date="2007" name="Science">
        <title>Sea anemone genome reveals ancestral eumetazoan gene repertoire and genomic organization.</title>
        <authorList>
            <person name="Putnam N.H."/>
            <person name="Srivastava M."/>
            <person name="Hellsten U."/>
            <person name="Dirks B."/>
            <person name="Chapman J."/>
            <person name="Salamov A."/>
            <person name="Terry A."/>
            <person name="Shapiro H."/>
            <person name="Lindquist E."/>
            <person name="Kapitonov V.V."/>
            <person name="Jurka J."/>
            <person name="Genikhovich G."/>
            <person name="Grigoriev I.V."/>
            <person name="Lucas S.M."/>
            <person name="Steele R.E."/>
            <person name="Finnerty J.R."/>
            <person name="Technau U."/>
            <person name="Martindale M.Q."/>
            <person name="Rokhsar D.S."/>
        </authorList>
    </citation>
    <scope>NUCLEOTIDE SEQUENCE [LARGE SCALE GENOMIC DNA]</scope>
    <source>
        <strain evidence="7">CH2 X CH6</strain>
    </source>
</reference>
<dbReference type="STRING" id="45351.A7SLG8"/>
<evidence type="ECO:0000313" key="7">
    <source>
        <dbReference type="Proteomes" id="UP000001593"/>
    </source>
</evidence>
<name>A7SLG8_NEMVE</name>
<comment type="function">
    <text evidence="4">Involved in cytoskeletal rearrangements required for phagocytosis of apoptotic cells and cell motility. Acts in association with DOCK1 and CRK. Was initially proposed to be required in complex with DOCK1 to activate Rac Rho small GTPases. May enhance the guanine nucleotide exchange factor (GEF) activity of DOCK1.</text>
</comment>
<dbReference type="Pfam" id="PF16457">
    <property type="entry name" value="PH_12"/>
    <property type="match status" value="1"/>
</dbReference>
<evidence type="ECO:0000256" key="3">
    <source>
        <dbReference type="ARBA" id="ARBA00023036"/>
    </source>
</evidence>
<dbReference type="SUPFAM" id="SSF48371">
    <property type="entry name" value="ARM repeat"/>
    <property type="match status" value="1"/>
</dbReference>
<dbReference type="GO" id="GO:0005886">
    <property type="term" value="C:plasma membrane"/>
    <property type="evidence" value="ECO:0000318"/>
    <property type="project" value="GO_Central"/>
</dbReference>
<evidence type="ECO:0000313" key="6">
    <source>
        <dbReference type="EMBL" id="EDO35451.1"/>
    </source>
</evidence>
<dbReference type="OMA" id="CPHMKDL"/>
<organism evidence="6 7">
    <name type="scientific">Nematostella vectensis</name>
    <name type="common">Starlet sea anemone</name>
    <dbReference type="NCBI Taxonomy" id="45351"/>
    <lineage>
        <taxon>Eukaryota</taxon>
        <taxon>Metazoa</taxon>
        <taxon>Cnidaria</taxon>
        <taxon>Anthozoa</taxon>
        <taxon>Hexacorallia</taxon>
        <taxon>Actiniaria</taxon>
        <taxon>Edwardsiidae</taxon>
        <taxon>Nematostella</taxon>
    </lineage>
</organism>
<dbReference type="AlphaFoldDB" id="A7SLG8"/>
<gene>
    <name evidence="6" type="ORF">NEMVEDRAFT_v1g171873</name>
</gene>
<dbReference type="SUPFAM" id="SSF50729">
    <property type="entry name" value="PH domain-like"/>
    <property type="match status" value="1"/>
</dbReference>
<evidence type="ECO:0000256" key="4">
    <source>
        <dbReference type="ARBA" id="ARBA00024863"/>
    </source>
</evidence>
<keyword evidence="3" id="KW-0729">SH3-binding</keyword>
<keyword evidence="7" id="KW-1185">Reference proteome</keyword>
<evidence type="ECO:0000256" key="1">
    <source>
        <dbReference type="ARBA" id="ARBA00022703"/>
    </source>
</evidence>
<keyword evidence="1" id="KW-0053">Apoptosis</keyword>
<dbReference type="PANTHER" id="PTHR12771">
    <property type="entry name" value="ENGULFMENT AND CELL MOTILITY"/>
    <property type="match status" value="1"/>
</dbReference>
<dbReference type="eggNOG" id="KOG2999">
    <property type="taxonomic scope" value="Eukaryota"/>
</dbReference>
<dbReference type="PhylomeDB" id="A7SLG8"/>
<keyword evidence="2" id="KW-0581">Phagocytosis</keyword>
<dbReference type="HOGENOM" id="CLU_023887_0_0_1"/>
<dbReference type="OrthoDB" id="28413at2759"/>
<dbReference type="Pfam" id="PF04727">
    <property type="entry name" value="ELMO_CED12"/>
    <property type="match status" value="1"/>
</dbReference>
<dbReference type="GO" id="GO:0006909">
    <property type="term" value="P:phagocytosis"/>
    <property type="evidence" value="ECO:0007669"/>
    <property type="project" value="UniProtKB-KW"/>
</dbReference>
<dbReference type="CDD" id="cd13359">
    <property type="entry name" value="PH_ELMO1_CED-12"/>
    <property type="match status" value="1"/>
</dbReference>
<dbReference type="InterPro" id="IPR001849">
    <property type="entry name" value="PH_domain"/>
</dbReference>
<sequence length="712" mass="81737">MATGIVRIAIEREGQLPLLTLFDQSQPLEEIIRREVCAKWSLPIPEQYAFQYSDFNCYITEENRADIKNGTVLKLVLSPAKLAQEIYDKLQSNPDDKKTVLSQLANISEDLTFAGEFIKRNGLGCIISMLEGKPESPENLAFALKAFQELMEHPNVSWDILTLPFIKNLSIFVNKKSLADPTVLKRCLSILESIVSNSPALHPLVEREVIFESVVHHLHSGNQDIQLNAVALINSMFMRADPINRQQFAERLSKTGVRQSLLNNVIRANKEVKSEMAHQLYVYQAMIFSLLNDKIKMKGNPLNQNLNESLDILRKVAFESDMVAMHGGRPLSQAGNQSKDFKRLGFVNIDSPVMDFSDSPPGLLPMHAMIYFSKKHQDQYIKVVMENLSRGDECECPFAQSSIALTKMLCEILKITGEPPSETSDEYYPIFFTTDNAFEEFFCICIQLVNRTWREMRATSGDFNRVMAVVKEQIVRSLGERHSTMDQYKNYVSNLGFTQILKLMQQEFHERTMLELQAPPVVELRQQILPELKNIVRQQRLEQLKEGRLFDKGGKRHVRDKFWFCRLSPNLKFLHYGDCEEGQTPALEALQNKLPIAGIKQLLVGKDYPHAKDIKDWKKLHHLFFSLEYERDDKTEYLNFIAPNPNVFAIWVDGISTLLNKEMPSKEAQEDLETLLNMEMKLRLLDLENISIPESPPAIPPEPPNYDFVYNF</sequence>
<dbReference type="GO" id="GO:0048870">
    <property type="term" value="P:cell motility"/>
    <property type="evidence" value="ECO:0000318"/>
    <property type="project" value="GO_Central"/>
</dbReference>
<dbReference type="Pfam" id="PF11841">
    <property type="entry name" value="ELMO_ARM"/>
    <property type="match status" value="1"/>
</dbReference>
<dbReference type="PANTHER" id="PTHR12771:SF56">
    <property type="entry name" value="CED-12"/>
    <property type="match status" value="1"/>
</dbReference>
<feature type="domain" description="ELMO" evidence="5">
    <location>
        <begin position="308"/>
        <end position="478"/>
    </location>
</feature>
<dbReference type="Gene3D" id="6.10.250.810">
    <property type="match status" value="1"/>
</dbReference>
<dbReference type="InterPro" id="IPR016024">
    <property type="entry name" value="ARM-type_fold"/>
</dbReference>
<evidence type="ECO:0000256" key="2">
    <source>
        <dbReference type="ARBA" id="ARBA00022907"/>
    </source>
</evidence>
<dbReference type="Proteomes" id="UP000001593">
    <property type="component" value="Unassembled WGS sequence"/>
</dbReference>
<dbReference type="InterPro" id="IPR011993">
    <property type="entry name" value="PH-like_dom_sf"/>
</dbReference>
<proteinExistence type="predicted"/>
<dbReference type="KEGG" id="nve:5506864"/>
<protein>
    <recommendedName>
        <fullName evidence="5">ELMO domain-containing protein</fullName>
    </recommendedName>
</protein>